<name>A0A852RES9_9MICO</name>
<reference evidence="2 3" key="1">
    <citation type="submission" date="2020-07" db="EMBL/GenBank/DDBJ databases">
        <title>Sequencing the genomes of 1000 actinobacteria strains.</title>
        <authorList>
            <person name="Klenk H.-P."/>
        </authorList>
    </citation>
    <scope>NUCLEOTIDE SEQUENCE [LARGE SCALE GENOMIC DNA]</scope>
    <source>
        <strain evidence="2 3">DSM 17380</strain>
    </source>
</reference>
<organism evidence="2 3">
    <name type="scientific">Leucobacter aridicollis</name>
    <dbReference type="NCBI Taxonomy" id="283878"/>
    <lineage>
        <taxon>Bacteria</taxon>
        <taxon>Bacillati</taxon>
        <taxon>Actinomycetota</taxon>
        <taxon>Actinomycetes</taxon>
        <taxon>Micrococcales</taxon>
        <taxon>Microbacteriaceae</taxon>
        <taxon>Leucobacter</taxon>
    </lineage>
</organism>
<keyword evidence="3" id="KW-1185">Reference proteome</keyword>
<evidence type="ECO:0000313" key="2">
    <source>
        <dbReference type="EMBL" id="NYD25202.1"/>
    </source>
</evidence>
<gene>
    <name evidence="2" type="ORF">BJ960_000005</name>
</gene>
<proteinExistence type="predicted"/>
<comment type="caution">
    <text evidence="2">The sequence shown here is derived from an EMBL/GenBank/DDBJ whole genome shotgun (WGS) entry which is preliminary data.</text>
</comment>
<dbReference type="Proteomes" id="UP000586095">
    <property type="component" value="Unassembled WGS sequence"/>
</dbReference>
<evidence type="ECO:0000256" key="1">
    <source>
        <dbReference type="SAM" id="MobiDB-lite"/>
    </source>
</evidence>
<sequence>MLQNLDHRITATGPSQAGATPHRPVTTDPELAADLTAILAGVAEIAVLLQVATERETDPIRMARAVLAKATCDDLRHRLEDAARVLSADVLLTLFAEMNDLCAEVAAIGLLPRD</sequence>
<accession>A0A852RES9</accession>
<evidence type="ECO:0000313" key="3">
    <source>
        <dbReference type="Proteomes" id="UP000586095"/>
    </source>
</evidence>
<dbReference type="EMBL" id="JACCBD010000001">
    <property type="protein sequence ID" value="NYD25202.1"/>
    <property type="molecule type" value="Genomic_DNA"/>
</dbReference>
<dbReference type="RefSeq" id="WP_185985745.1">
    <property type="nucleotide sequence ID" value="NZ_BAAALZ010000004.1"/>
</dbReference>
<feature type="region of interest" description="Disordered" evidence="1">
    <location>
        <begin position="1"/>
        <end position="27"/>
    </location>
</feature>
<dbReference type="AlphaFoldDB" id="A0A852RES9"/>
<protein>
    <submittedName>
        <fullName evidence="2">Uncharacterized protein</fullName>
    </submittedName>
</protein>